<dbReference type="OrthoDB" id="1633386at2"/>
<comment type="caution">
    <text evidence="2">The sequence shown here is derived from an EMBL/GenBank/DDBJ whole genome shotgun (WGS) entry which is preliminary data.</text>
</comment>
<gene>
    <name evidence="2" type="ORF">AVJ23_04960</name>
</gene>
<proteinExistence type="predicted"/>
<dbReference type="Pfam" id="PF09356">
    <property type="entry name" value="Phage_BR0599"/>
    <property type="match status" value="1"/>
</dbReference>
<dbReference type="InterPro" id="IPR018964">
    <property type="entry name" value="Phage_phiJL001_Gp84_C"/>
</dbReference>
<dbReference type="NCBIfam" id="TIGR02218">
    <property type="entry name" value="phg_TIGR02218"/>
    <property type="match status" value="1"/>
</dbReference>
<evidence type="ECO:0000259" key="1">
    <source>
        <dbReference type="Pfam" id="PF09356"/>
    </source>
</evidence>
<dbReference type="Pfam" id="PF09931">
    <property type="entry name" value="Phage_phiJL001_Gp84_N"/>
    <property type="match status" value="1"/>
</dbReference>
<dbReference type="InterPro" id="IPR011928">
    <property type="entry name" value="Phage_phiJL001_Gp84"/>
</dbReference>
<dbReference type="Proteomes" id="UP000054396">
    <property type="component" value="Unassembled WGS sequence"/>
</dbReference>
<dbReference type="AlphaFoldDB" id="A0A0W7WMZ6"/>
<sequence length="295" mass="32544">MTGQEALHDHLATGQTTVARAWAVTRTDGVRYGFTDHDRDLVFDGITFRADTGLSARALSQATGLSVDNTEAMGALSDAAIREEDIAAGRFDGAEVVAWLVNWADVTARRVMFRGHIGELRRGAGAFHAELRGLTETLNRPVGRAFQKPCTAVLGDDSCRFDLDTPGYVHTGALEDVEEGRVFLFGPLPGFEPGWFQRGRLVVQDGAAHGLSGAIKRDRFREDGRRVIEIWEPLRAPVVPGDSVRIEAGCDKRFETCRLKFNNLLNFQGFPDLPEEDWVTVHPSLARRKDGGSRR</sequence>
<evidence type="ECO:0000313" key="3">
    <source>
        <dbReference type="Proteomes" id="UP000054396"/>
    </source>
</evidence>
<reference evidence="2 3" key="1">
    <citation type="submission" date="2015-12" db="EMBL/GenBank/DDBJ databases">
        <authorList>
            <person name="Shamseldin A."/>
            <person name="Moawad H."/>
            <person name="Abd El-Rahim W.M."/>
            <person name="Sadowsky M.J."/>
        </authorList>
    </citation>
    <scope>NUCLEOTIDE SEQUENCE [LARGE SCALE GENOMIC DNA]</scope>
    <source>
        <strain evidence="2 3">SJ5A-1</strain>
    </source>
</reference>
<name>A0A0W7WMZ6_9RHOB</name>
<organism evidence="2 3">
    <name type="scientific">Pseudoponticoccus marisrubri</name>
    <dbReference type="NCBI Taxonomy" id="1685382"/>
    <lineage>
        <taxon>Bacteria</taxon>
        <taxon>Pseudomonadati</taxon>
        <taxon>Pseudomonadota</taxon>
        <taxon>Alphaproteobacteria</taxon>
        <taxon>Rhodobacterales</taxon>
        <taxon>Roseobacteraceae</taxon>
        <taxon>Pseudoponticoccus</taxon>
    </lineage>
</organism>
<keyword evidence="3" id="KW-1185">Reference proteome</keyword>
<dbReference type="EMBL" id="LPXO01000002">
    <property type="protein sequence ID" value="KUF11930.1"/>
    <property type="molecule type" value="Genomic_DNA"/>
</dbReference>
<dbReference type="RefSeq" id="WP_058861048.1">
    <property type="nucleotide sequence ID" value="NZ_LPXO01000002.1"/>
</dbReference>
<dbReference type="STRING" id="1685382.AVJ23_04960"/>
<evidence type="ECO:0000313" key="2">
    <source>
        <dbReference type="EMBL" id="KUF11930.1"/>
    </source>
</evidence>
<protein>
    <recommendedName>
        <fullName evidence="1">Bacteriophage phiJL001 Gp84 C-terminal domain-containing protein</fullName>
    </recommendedName>
</protein>
<accession>A0A0W7WMZ6</accession>
<feature type="domain" description="Bacteriophage phiJL001 Gp84 C-terminal" evidence="1">
    <location>
        <begin position="194"/>
        <end position="277"/>
    </location>
</feature>